<dbReference type="NCBIfam" id="TIGR01813">
    <property type="entry name" value="flavo_cyto_c"/>
    <property type="match status" value="1"/>
</dbReference>
<feature type="domain" description="FAD-dependent oxidoreductase 2 FAD-binding" evidence="6">
    <location>
        <begin position="39"/>
        <end position="482"/>
    </location>
</feature>
<dbReference type="InterPro" id="IPR036188">
    <property type="entry name" value="FAD/NAD-bd_sf"/>
</dbReference>
<comment type="caution">
    <text evidence="7">The sequence shown here is derived from an EMBL/GenBank/DDBJ whole genome shotgun (WGS) entry which is preliminary data.</text>
</comment>
<evidence type="ECO:0000313" key="8">
    <source>
        <dbReference type="Proteomes" id="UP000715095"/>
    </source>
</evidence>
<organism evidence="7 8">
    <name type="scientific">Sutterella massiliensis</name>
    <dbReference type="NCBI Taxonomy" id="1816689"/>
    <lineage>
        <taxon>Bacteria</taxon>
        <taxon>Pseudomonadati</taxon>
        <taxon>Pseudomonadota</taxon>
        <taxon>Betaproteobacteria</taxon>
        <taxon>Burkholderiales</taxon>
        <taxon>Sutterellaceae</taxon>
        <taxon>Sutterella</taxon>
    </lineage>
</organism>
<keyword evidence="4 5" id="KW-0560">Oxidoreductase</keyword>
<gene>
    <name evidence="7" type="ORF">H6A60_05780</name>
</gene>
<feature type="signal peptide" evidence="5">
    <location>
        <begin position="1"/>
        <end position="28"/>
    </location>
</feature>
<keyword evidence="5" id="KW-0732">Signal</keyword>
<dbReference type="InterPro" id="IPR003953">
    <property type="entry name" value="FAD-dep_OxRdtase_2_FAD-bd"/>
</dbReference>
<dbReference type="PANTHER" id="PTHR43400:SF7">
    <property type="entry name" value="FAD-DEPENDENT OXIDOREDUCTASE 2 FAD BINDING DOMAIN-CONTAINING PROTEIN"/>
    <property type="match status" value="1"/>
</dbReference>
<dbReference type="InterPro" id="IPR027477">
    <property type="entry name" value="Succ_DH/fumarate_Rdtase_cat_sf"/>
</dbReference>
<evidence type="ECO:0000313" key="7">
    <source>
        <dbReference type="EMBL" id="MBM6703994.1"/>
    </source>
</evidence>
<evidence type="ECO:0000256" key="2">
    <source>
        <dbReference type="ARBA" id="ARBA00022630"/>
    </source>
</evidence>
<evidence type="ECO:0000259" key="6">
    <source>
        <dbReference type="Pfam" id="PF00890"/>
    </source>
</evidence>
<keyword evidence="8" id="KW-1185">Reference proteome</keyword>
<dbReference type="SUPFAM" id="SSF51905">
    <property type="entry name" value="FAD/NAD(P)-binding domain"/>
    <property type="match status" value="1"/>
</dbReference>
<dbReference type="PANTHER" id="PTHR43400">
    <property type="entry name" value="FUMARATE REDUCTASE"/>
    <property type="match status" value="1"/>
</dbReference>
<dbReference type="InterPro" id="IPR010960">
    <property type="entry name" value="Flavocytochrome_c"/>
</dbReference>
<sequence>MTNVISRRHFIAGAAAGAATLAAGAAHAAVPASWDETVDVIVVGSGFAGLMAGYMAKKAGADVLIIEKMPTTGGNSVINGGIMGVPGTEMQKKLGIEDSPERMAEDMLKAGLHMNHPDKVKALTESAYDAYRLLVDELGVEFRDDYMPHEGGHSVARSLLTINGSGSEIIRKQLAALEKLGVKPRTRTIMDEIVLDDKGTAVGLKVREGYRFGSENSGKAKTIRAKKGIVLAYGGFGADPVYRQLFDPKLTPDFQTTNHPGATGEAWRAAARIGAQMIQNDWIQCLPYTSPDEKGFGLAWAWSGHVQALGFWIDAATGKRFVNELADRKIRSDAIFVCLAKGHQCLAVGDKKAAESFEVKRPGMLERQLKAKVVFKYDTLEELAKANGVPLDALKATVDEVNKSIETGKDPWRPVVEPNLKPQTEGPWYISRLSPKVHHTMGGIYTTSKAEVVNVDGKVIPGLYAAGEATGGVHGAVRLGSNATTDCIVNGRIAGMEVAKR</sequence>
<dbReference type="RefSeq" id="WP_205102462.1">
    <property type="nucleotide sequence ID" value="NZ_JACJJC010000007.1"/>
</dbReference>
<dbReference type="EMBL" id="JACJJC010000007">
    <property type="protein sequence ID" value="MBM6703994.1"/>
    <property type="molecule type" value="Genomic_DNA"/>
</dbReference>
<dbReference type="PROSITE" id="PS51318">
    <property type="entry name" value="TAT"/>
    <property type="match status" value="1"/>
</dbReference>
<keyword evidence="2 5" id="KW-0285">Flavoprotein</keyword>
<name>A0ABS2DRM6_9BURK</name>
<proteinExistence type="inferred from homology"/>
<feature type="chain" id="PRO_5044966913" evidence="5">
    <location>
        <begin position="29"/>
        <end position="501"/>
    </location>
</feature>
<evidence type="ECO:0000256" key="3">
    <source>
        <dbReference type="ARBA" id="ARBA00022827"/>
    </source>
</evidence>
<comment type="cofactor">
    <cofactor evidence="1">
        <name>FAD</name>
        <dbReference type="ChEBI" id="CHEBI:57692"/>
    </cofactor>
</comment>
<dbReference type="Gene3D" id="3.50.50.60">
    <property type="entry name" value="FAD/NAD(P)-binding domain"/>
    <property type="match status" value="1"/>
</dbReference>
<dbReference type="InterPro" id="IPR006311">
    <property type="entry name" value="TAT_signal"/>
</dbReference>
<comment type="similarity">
    <text evidence="5">Belongs to the FAD-dependent oxidoreductase 2 family. FRD/SDH subfamily.</text>
</comment>
<evidence type="ECO:0000256" key="4">
    <source>
        <dbReference type="ARBA" id="ARBA00023002"/>
    </source>
</evidence>
<dbReference type="Proteomes" id="UP000715095">
    <property type="component" value="Unassembled WGS sequence"/>
</dbReference>
<reference evidence="7 8" key="1">
    <citation type="journal article" date="2021" name="Sci. Rep.">
        <title>The distribution of antibiotic resistance genes in chicken gut microbiota commensals.</title>
        <authorList>
            <person name="Juricova H."/>
            <person name="Matiasovicova J."/>
            <person name="Kubasova T."/>
            <person name="Cejkova D."/>
            <person name="Rychlik I."/>
        </authorList>
    </citation>
    <scope>NUCLEOTIDE SEQUENCE [LARGE SCALE GENOMIC DNA]</scope>
    <source>
        <strain evidence="7 8">An829</strain>
    </source>
</reference>
<dbReference type="Gene3D" id="3.90.700.10">
    <property type="entry name" value="Succinate dehydrogenase/fumarate reductase flavoprotein, catalytic domain"/>
    <property type="match status" value="1"/>
</dbReference>
<dbReference type="InterPro" id="IPR050315">
    <property type="entry name" value="FAD-oxidoreductase_2"/>
</dbReference>
<dbReference type="InterPro" id="IPR019546">
    <property type="entry name" value="TAT_signal_bac_arc"/>
</dbReference>
<keyword evidence="3 5" id="KW-0274">FAD</keyword>
<evidence type="ECO:0000256" key="5">
    <source>
        <dbReference type="RuleBase" id="RU366062"/>
    </source>
</evidence>
<dbReference type="Pfam" id="PF00890">
    <property type="entry name" value="FAD_binding_2"/>
    <property type="match status" value="1"/>
</dbReference>
<dbReference type="NCBIfam" id="TIGR01409">
    <property type="entry name" value="TAT_signal_seq"/>
    <property type="match status" value="1"/>
</dbReference>
<protein>
    <submittedName>
        <fullName evidence="7">Flavocytochrome c</fullName>
    </submittedName>
</protein>
<accession>A0ABS2DRM6</accession>
<evidence type="ECO:0000256" key="1">
    <source>
        <dbReference type="ARBA" id="ARBA00001974"/>
    </source>
</evidence>
<dbReference type="SUPFAM" id="SSF56425">
    <property type="entry name" value="Succinate dehydrogenase/fumarate reductase flavoprotein, catalytic domain"/>
    <property type="match status" value="1"/>
</dbReference>